<reference evidence="2" key="1">
    <citation type="submission" date="2015-09" db="EMBL/GenBank/DDBJ databases">
        <authorList>
            <person name="Rodrigo-Torres Lidia"/>
            <person name="Arahal R.David."/>
        </authorList>
    </citation>
    <scope>NUCLEOTIDE SEQUENCE [LARGE SCALE GENOMIC DNA]</scope>
    <source>
        <strain evidence="2">CECT 7735</strain>
    </source>
</reference>
<accession>A0A0P1ICS1</accession>
<organism evidence="1 2">
    <name type="scientific">Shimia thalassica</name>
    <dbReference type="NCBI Taxonomy" id="1715693"/>
    <lineage>
        <taxon>Bacteria</taxon>
        <taxon>Pseudomonadati</taxon>
        <taxon>Pseudomonadota</taxon>
        <taxon>Alphaproteobacteria</taxon>
        <taxon>Rhodobacterales</taxon>
        <taxon>Roseobacteraceae</taxon>
    </lineage>
</organism>
<dbReference type="GeneID" id="83883118"/>
<protein>
    <recommendedName>
        <fullName evidence="3">Lipoprotein</fullName>
    </recommendedName>
</protein>
<name>A0A0P1ICS1_9RHOB</name>
<evidence type="ECO:0000313" key="2">
    <source>
        <dbReference type="Proteomes" id="UP000051870"/>
    </source>
</evidence>
<dbReference type="Proteomes" id="UP000051870">
    <property type="component" value="Unassembled WGS sequence"/>
</dbReference>
<dbReference type="AlphaFoldDB" id="A0A0P1ICS1"/>
<dbReference type="PROSITE" id="PS51257">
    <property type="entry name" value="PROKAR_LIPOPROTEIN"/>
    <property type="match status" value="1"/>
</dbReference>
<evidence type="ECO:0000313" key="1">
    <source>
        <dbReference type="EMBL" id="CUK05708.1"/>
    </source>
</evidence>
<evidence type="ECO:0008006" key="3">
    <source>
        <dbReference type="Google" id="ProtNLM"/>
    </source>
</evidence>
<proteinExistence type="predicted"/>
<dbReference type="EMBL" id="CYTW01000003">
    <property type="protein sequence ID" value="CUK05708.1"/>
    <property type="molecule type" value="Genomic_DNA"/>
</dbReference>
<keyword evidence="2" id="KW-1185">Reference proteome</keyword>
<gene>
    <name evidence="1" type="ORF">PH7735_02938</name>
</gene>
<dbReference type="STRING" id="1715693.PH7735_02938"/>
<dbReference type="RefSeq" id="WP_158503245.1">
    <property type="nucleotide sequence ID" value="NZ_CYTW01000003.1"/>
</dbReference>
<sequence length="48" mass="5307">MRFILGMMMLTLLVACQTTTNSDWEDPYRPGYSKSGVCMGGANCGWGR</sequence>